<dbReference type="Gene3D" id="2.40.50.140">
    <property type="entry name" value="Nucleic acid-binding proteins"/>
    <property type="match status" value="1"/>
</dbReference>
<dbReference type="InterPro" id="IPR056739">
    <property type="entry name" value="NfeD_membrane"/>
</dbReference>
<dbReference type="InterPro" id="IPR012340">
    <property type="entry name" value="NA-bd_OB-fold"/>
</dbReference>
<feature type="transmembrane region" description="Helical" evidence="5">
    <location>
        <begin position="580"/>
        <end position="598"/>
    </location>
</feature>
<feature type="transmembrane region" description="Helical" evidence="5">
    <location>
        <begin position="502"/>
        <end position="525"/>
    </location>
</feature>
<proteinExistence type="predicted"/>
<dbReference type="SUPFAM" id="SSF141322">
    <property type="entry name" value="NfeD domain-like"/>
    <property type="match status" value="1"/>
</dbReference>
<dbReference type="Pfam" id="PF01957">
    <property type="entry name" value="NfeD"/>
    <property type="match status" value="1"/>
</dbReference>
<dbReference type="GO" id="GO:0005886">
    <property type="term" value="C:plasma membrane"/>
    <property type="evidence" value="ECO:0007669"/>
    <property type="project" value="TreeGrafter"/>
</dbReference>
<evidence type="ECO:0000259" key="8">
    <source>
        <dbReference type="Pfam" id="PF25145"/>
    </source>
</evidence>
<dbReference type="InterPro" id="IPR056738">
    <property type="entry name" value="NfeD1b_N"/>
</dbReference>
<dbReference type="Pfam" id="PF25145">
    <property type="entry name" value="NfeD1b_N"/>
    <property type="match status" value="1"/>
</dbReference>
<accession>A0A517QW43</accession>
<keyword evidence="2 5" id="KW-0812">Transmembrane</keyword>
<gene>
    <name evidence="9" type="ORF">Pan189_02140</name>
</gene>
<keyword evidence="3 5" id="KW-1133">Transmembrane helix</keyword>
<evidence type="ECO:0000256" key="1">
    <source>
        <dbReference type="ARBA" id="ARBA00004141"/>
    </source>
</evidence>
<feature type="transmembrane region" description="Helical" evidence="5">
    <location>
        <begin position="532"/>
        <end position="551"/>
    </location>
</feature>
<feature type="domain" description="NfeD integral membrane" evidence="7">
    <location>
        <begin position="513"/>
        <end position="634"/>
    </location>
</feature>
<dbReference type="InterPro" id="IPR052165">
    <property type="entry name" value="Membrane_assoc_protease"/>
</dbReference>
<feature type="domain" description="NfeD1b N-terminal" evidence="8">
    <location>
        <begin position="269"/>
        <end position="420"/>
    </location>
</feature>
<evidence type="ECO:0000256" key="3">
    <source>
        <dbReference type="ARBA" id="ARBA00022989"/>
    </source>
</evidence>
<protein>
    <submittedName>
        <fullName evidence="9">Uncharacterized protein</fullName>
    </submittedName>
</protein>
<evidence type="ECO:0000313" key="9">
    <source>
        <dbReference type="EMBL" id="QDT35861.1"/>
    </source>
</evidence>
<dbReference type="EMBL" id="CP036268">
    <property type="protein sequence ID" value="QDT35861.1"/>
    <property type="molecule type" value="Genomic_DNA"/>
</dbReference>
<dbReference type="AlphaFoldDB" id="A0A517QW43"/>
<keyword evidence="10" id="KW-1185">Reference proteome</keyword>
<reference evidence="9 10" key="1">
    <citation type="submission" date="2019-02" db="EMBL/GenBank/DDBJ databases">
        <title>Deep-cultivation of Planctomycetes and their phenomic and genomic characterization uncovers novel biology.</title>
        <authorList>
            <person name="Wiegand S."/>
            <person name="Jogler M."/>
            <person name="Boedeker C."/>
            <person name="Pinto D."/>
            <person name="Vollmers J."/>
            <person name="Rivas-Marin E."/>
            <person name="Kohn T."/>
            <person name="Peeters S.H."/>
            <person name="Heuer A."/>
            <person name="Rast P."/>
            <person name="Oberbeckmann S."/>
            <person name="Bunk B."/>
            <person name="Jeske O."/>
            <person name="Meyerdierks A."/>
            <person name="Storesund J.E."/>
            <person name="Kallscheuer N."/>
            <person name="Luecker S."/>
            <person name="Lage O.M."/>
            <person name="Pohl T."/>
            <person name="Merkel B.J."/>
            <person name="Hornburger P."/>
            <person name="Mueller R.-W."/>
            <person name="Bruemmer F."/>
            <person name="Labrenz M."/>
            <person name="Spormann A.M."/>
            <person name="Op den Camp H."/>
            <person name="Overmann J."/>
            <person name="Amann R."/>
            <person name="Jetten M.S.M."/>
            <person name="Mascher T."/>
            <person name="Medema M.H."/>
            <person name="Devos D.P."/>
            <person name="Kaster A.-K."/>
            <person name="Ovreas L."/>
            <person name="Rohde M."/>
            <person name="Galperin M.Y."/>
            <person name="Jogler C."/>
        </authorList>
    </citation>
    <scope>NUCLEOTIDE SEQUENCE [LARGE SCALE GENOMIC DNA]</scope>
    <source>
        <strain evidence="9 10">Pan189</strain>
    </source>
</reference>
<evidence type="ECO:0000256" key="5">
    <source>
        <dbReference type="SAM" id="Phobius"/>
    </source>
</evidence>
<dbReference type="PANTHER" id="PTHR33507:SF3">
    <property type="entry name" value="INNER MEMBRANE PROTEIN YBBJ"/>
    <property type="match status" value="1"/>
</dbReference>
<comment type="subcellular location">
    <subcellularLocation>
        <location evidence="1">Membrane</location>
        <topology evidence="1">Multi-pass membrane protein</topology>
    </subcellularLocation>
</comment>
<sequence length="733" mass="78333">MLTASLWQSSAIGQEAAPDAELDTDSGQAASVTPAQVVILPGAIDATAAGRVRNVALRLQQDAAGRDDKAILVLEIHSGSSRFGAVYDLAAFLTSAEIADVRTIAWIPEEVNGNNAALALACNEIVMHPDASLGDLGRGGVMPQADLQFVMNLVDGRHNPRVNRALVAGMGDPAETVLKIKLGKGDSVESRVVTLEELKRLQEDTDAIVSDVETLKDAGAIGRFTGRRARALDILITQTASDRTQVAELYGLPSSALRPDPTAGGKPKVAYIKIAGVIEPILAEFIGRQIDRSVARGVNLIIFEIDSPGGYLQQSKDIAYRIADLEDEGVRTVAYVPDEALSGAAIISLGCDEIYLHPGATIGDAGPIEVGENQQFERAPEKVLSFLRKILAELAEMKGRPEAVAMAMADKDLLVYRVENAETGREWYMTEAQIHNAAGEWIKQEVVESSREDNLLTVGAEEAHTLKIAEPPVADQDELRLRLGLPPDMPLRALERTWLDTLVFILNTDFAMAVLVGLGIILIYLELHFLTGLLGILSALCFSLFFWARFLGGTADWLEVVLFGLGIACLAMEFFVIPGFGVFGVSGGLLILGSLVMATQTFGNIEPGSDFNQMANNVGWLGAALATTILIGMVTSRFLPHIPLFRAMILAPPGAELADVNEPRLDPSLTVGPDSLMSLIGRTGKAATTLRPSGKALIEGDYVDVVSDGGYIDADAEVEVVGVEGNRVIVREA</sequence>
<evidence type="ECO:0000259" key="7">
    <source>
        <dbReference type="Pfam" id="PF24961"/>
    </source>
</evidence>
<dbReference type="PANTHER" id="PTHR33507">
    <property type="entry name" value="INNER MEMBRANE PROTEIN YBBJ"/>
    <property type="match status" value="1"/>
</dbReference>
<dbReference type="KEGG" id="svp:Pan189_02140"/>
<evidence type="ECO:0000256" key="2">
    <source>
        <dbReference type="ARBA" id="ARBA00022692"/>
    </source>
</evidence>
<evidence type="ECO:0000256" key="4">
    <source>
        <dbReference type="ARBA" id="ARBA00023136"/>
    </source>
</evidence>
<dbReference type="InterPro" id="IPR002810">
    <property type="entry name" value="NfeD-like_C"/>
</dbReference>
<dbReference type="SUPFAM" id="SSF52096">
    <property type="entry name" value="ClpP/crotonase"/>
    <property type="match status" value="2"/>
</dbReference>
<feature type="domain" description="NfeD-like C-terminal" evidence="6">
    <location>
        <begin position="678"/>
        <end position="731"/>
    </location>
</feature>
<dbReference type="CDD" id="cd07021">
    <property type="entry name" value="Clp_protease_NfeD_like"/>
    <property type="match status" value="1"/>
</dbReference>
<name>A0A517QW43_9PLAN</name>
<keyword evidence="4 5" id="KW-0472">Membrane</keyword>
<organism evidence="9 10">
    <name type="scientific">Stratiformator vulcanicus</name>
    <dbReference type="NCBI Taxonomy" id="2527980"/>
    <lineage>
        <taxon>Bacteria</taxon>
        <taxon>Pseudomonadati</taxon>
        <taxon>Planctomycetota</taxon>
        <taxon>Planctomycetia</taxon>
        <taxon>Planctomycetales</taxon>
        <taxon>Planctomycetaceae</taxon>
        <taxon>Stratiformator</taxon>
    </lineage>
</organism>
<feature type="transmembrane region" description="Helical" evidence="5">
    <location>
        <begin position="618"/>
        <end position="639"/>
    </location>
</feature>
<dbReference type="InterPro" id="IPR029045">
    <property type="entry name" value="ClpP/crotonase-like_dom_sf"/>
</dbReference>
<evidence type="ECO:0000313" key="10">
    <source>
        <dbReference type="Proteomes" id="UP000317318"/>
    </source>
</evidence>
<evidence type="ECO:0000259" key="6">
    <source>
        <dbReference type="Pfam" id="PF01957"/>
    </source>
</evidence>
<dbReference type="Gene3D" id="3.90.226.10">
    <property type="entry name" value="2-enoyl-CoA Hydratase, Chain A, domain 1"/>
    <property type="match status" value="1"/>
</dbReference>
<dbReference type="Proteomes" id="UP000317318">
    <property type="component" value="Chromosome"/>
</dbReference>
<dbReference type="Pfam" id="PF24961">
    <property type="entry name" value="NfeD_membrane"/>
    <property type="match status" value="1"/>
</dbReference>